<dbReference type="InterPro" id="IPR011711">
    <property type="entry name" value="GntR_C"/>
</dbReference>
<dbReference type="KEGG" id="phr:C6569_03965"/>
<organism evidence="5 6">
    <name type="scientific">Phreatobacter cathodiphilus</name>
    <dbReference type="NCBI Taxonomy" id="1868589"/>
    <lineage>
        <taxon>Bacteria</taxon>
        <taxon>Pseudomonadati</taxon>
        <taxon>Pseudomonadota</taxon>
        <taxon>Alphaproteobacteria</taxon>
        <taxon>Hyphomicrobiales</taxon>
        <taxon>Phreatobacteraceae</taxon>
        <taxon>Phreatobacter</taxon>
    </lineage>
</organism>
<dbReference type="Pfam" id="PF00392">
    <property type="entry name" value="GntR"/>
    <property type="match status" value="1"/>
</dbReference>
<keyword evidence="1" id="KW-0805">Transcription regulation</keyword>
<evidence type="ECO:0000256" key="1">
    <source>
        <dbReference type="ARBA" id="ARBA00023015"/>
    </source>
</evidence>
<sequence length="236" mass="25862">MRDRQAARGRTAAAAIHGLLRDDILSLRLAPGSQLNEKDIAAQHGVSRTPVREALLRLSDEGLVDIVSKSGTYVSRIPLADLPEAITIRRILEQHAVRAAVERASKSQIIELGAIVARMAEAAEAADTESFHRADEAFHEAIAAAGGHPGVWTLVRHVKLQVDRFRRLTLPLAGRMARVVAEHEAVLKAIEQRRPDAAAEALGRHIDGLKLGAEDLERFNPDFFQEDIGRPDLKRA</sequence>
<dbReference type="PROSITE" id="PS50949">
    <property type="entry name" value="HTH_GNTR"/>
    <property type="match status" value="1"/>
</dbReference>
<dbReference type="Proteomes" id="UP000237889">
    <property type="component" value="Chromosome"/>
</dbReference>
<dbReference type="Gene3D" id="1.10.10.10">
    <property type="entry name" value="Winged helix-like DNA-binding domain superfamily/Winged helix DNA-binding domain"/>
    <property type="match status" value="1"/>
</dbReference>
<protein>
    <submittedName>
        <fullName evidence="5">GntR family transcriptional regulator</fullName>
    </submittedName>
</protein>
<proteinExistence type="predicted"/>
<evidence type="ECO:0000256" key="3">
    <source>
        <dbReference type="ARBA" id="ARBA00023163"/>
    </source>
</evidence>
<accession>A0A2S0NHE5</accession>
<dbReference type="PANTHER" id="PTHR43537:SF45">
    <property type="entry name" value="GNTR FAMILY REGULATORY PROTEIN"/>
    <property type="match status" value="1"/>
</dbReference>
<dbReference type="EMBL" id="CP027668">
    <property type="protein sequence ID" value="AVO47517.1"/>
    <property type="molecule type" value="Genomic_DNA"/>
</dbReference>
<dbReference type="Pfam" id="PF07729">
    <property type="entry name" value="FCD"/>
    <property type="match status" value="1"/>
</dbReference>
<name>A0A2S0NHE5_9HYPH</name>
<dbReference type="InterPro" id="IPR008920">
    <property type="entry name" value="TF_FadR/GntR_C"/>
</dbReference>
<dbReference type="SUPFAM" id="SSF48008">
    <property type="entry name" value="GntR ligand-binding domain-like"/>
    <property type="match status" value="1"/>
</dbReference>
<feature type="domain" description="HTH gntR-type" evidence="4">
    <location>
        <begin position="10"/>
        <end position="77"/>
    </location>
</feature>
<dbReference type="PANTHER" id="PTHR43537">
    <property type="entry name" value="TRANSCRIPTIONAL REGULATOR, GNTR FAMILY"/>
    <property type="match status" value="1"/>
</dbReference>
<dbReference type="PRINTS" id="PR00035">
    <property type="entry name" value="HTHGNTR"/>
</dbReference>
<evidence type="ECO:0000259" key="4">
    <source>
        <dbReference type="PROSITE" id="PS50949"/>
    </source>
</evidence>
<evidence type="ECO:0000256" key="2">
    <source>
        <dbReference type="ARBA" id="ARBA00023125"/>
    </source>
</evidence>
<keyword evidence="6" id="KW-1185">Reference proteome</keyword>
<keyword evidence="3" id="KW-0804">Transcription</keyword>
<dbReference type="SMART" id="SM00895">
    <property type="entry name" value="FCD"/>
    <property type="match status" value="1"/>
</dbReference>
<gene>
    <name evidence="5" type="ORF">C6569_03965</name>
</gene>
<dbReference type="InterPro" id="IPR000524">
    <property type="entry name" value="Tscrpt_reg_HTH_GntR"/>
</dbReference>
<dbReference type="InterPro" id="IPR036390">
    <property type="entry name" value="WH_DNA-bd_sf"/>
</dbReference>
<evidence type="ECO:0000313" key="5">
    <source>
        <dbReference type="EMBL" id="AVO47517.1"/>
    </source>
</evidence>
<dbReference type="Gene3D" id="1.20.120.530">
    <property type="entry name" value="GntR ligand-binding domain-like"/>
    <property type="match status" value="1"/>
</dbReference>
<keyword evidence="2" id="KW-0238">DNA-binding</keyword>
<dbReference type="GO" id="GO:0003677">
    <property type="term" value="F:DNA binding"/>
    <property type="evidence" value="ECO:0007669"/>
    <property type="project" value="UniProtKB-KW"/>
</dbReference>
<dbReference type="SMART" id="SM00345">
    <property type="entry name" value="HTH_GNTR"/>
    <property type="match status" value="1"/>
</dbReference>
<evidence type="ECO:0000313" key="6">
    <source>
        <dbReference type="Proteomes" id="UP000237889"/>
    </source>
</evidence>
<dbReference type="AlphaFoldDB" id="A0A2S0NHE5"/>
<dbReference type="OrthoDB" id="9788098at2"/>
<dbReference type="CDD" id="cd07377">
    <property type="entry name" value="WHTH_GntR"/>
    <property type="match status" value="1"/>
</dbReference>
<dbReference type="SUPFAM" id="SSF46785">
    <property type="entry name" value="Winged helix' DNA-binding domain"/>
    <property type="match status" value="1"/>
</dbReference>
<dbReference type="GO" id="GO:0003700">
    <property type="term" value="F:DNA-binding transcription factor activity"/>
    <property type="evidence" value="ECO:0007669"/>
    <property type="project" value="InterPro"/>
</dbReference>
<reference evidence="5 6" key="1">
    <citation type="submission" date="2018-03" db="EMBL/GenBank/DDBJ databases">
        <title>Genome sequencing of Phreatobacter sp.</title>
        <authorList>
            <person name="Kim S.-J."/>
            <person name="Heo J."/>
            <person name="Kwon S.-W."/>
        </authorList>
    </citation>
    <scope>NUCLEOTIDE SEQUENCE [LARGE SCALE GENOMIC DNA]</scope>
    <source>
        <strain evidence="5 6">S-12</strain>
    </source>
</reference>
<dbReference type="InterPro" id="IPR036388">
    <property type="entry name" value="WH-like_DNA-bd_sf"/>
</dbReference>